<keyword evidence="6" id="KW-0812">Transmembrane</keyword>
<evidence type="ECO:0000256" key="6">
    <source>
        <dbReference type="SAM" id="Phobius"/>
    </source>
</evidence>
<evidence type="ECO:0000256" key="1">
    <source>
        <dbReference type="ARBA" id="ARBA00022729"/>
    </source>
</evidence>
<name>A0A6P5MXV9_ARADU</name>
<keyword evidence="1" id="KW-0732">Signal</keyword>
<dbReference type="GO" id="GO:0009055">
    <property type="term" value="F:electron transfer activity"/>
    <property type="evidence" value="ECO:0007669"/>
    <property type="project" value="InterPro"/>
</dbReference>
<dbReference type="FunFam" id="2.60.40.420:FF:000018">
    <property type="entry name" value="Lamin-like protein"/>
    <property type="match status" value="1"/>
</dbReference>
<dbReference type="PANTHER" id="PTHR33021:SF385">
    <property type="entry name" value="PHYTOCYANIN DOMAIN-CONTAINING PROTEIN"/>
    <property type="match status" value="1"/>
</dbReference>
<sequence>MLVCLGREEMMEKLRFDKMVAVAVAAVVAVTAMVVMGEDLHRVGGSKGWRPDVNYSDWFAHEKTVYVGDWLIFYFDKRYYNVLEVNKTSYEKCIDRDFIKNVTRGGRDVVHLTEPRAYYFLSSGGYCFHQMRVAINVVAKDERKDQPAPILATASPSAPSQYSASSTIMFTCIWIVLVNVVYVSLFSENY</sequence>
<dbReference type="PANTHER" id="PTHR33021">
    <property type="entry name" value="BLUE COPPER PROTEIN"/>
    <property type="match status" value="1"/>
</dbReference>
<dbReference type="Pfam" id="PF02298">
    <property type="entry name" value="Cu_bind_like"/>
    <property type="match status" value="1"/>
</dbReference>
<feature type="domain" description="Phytocyanin" evidence="7">
    <location>
        <begin position="39"/>
        <end position="139"/>
    </location>
</feature>
<keyword evidence="6" id="KW-0472">Membrane</keyword>
<reference evidence="9" key="2">
    <citation type="submission" date="2025-08" db="UniProtKB">
        <authorList>
            <consortium name="RefSeq"/>
        </authorList>
    </citation>
    <scope>IDENTIFICATION</scope>
    <source>
        <tissue evidence="9">Whole plant</tissue>
    </source>
</reference>
<accession>A0A6P5MXV9</accession>
<reference evidence="8" key="1">
    <citation type="journal article" date="2016" name="Nat. Genet.">
        <title>The genome sequences of Arachis duranensis and Arachis ipaensis, the diploid ancestors of cultivated peanut.</title>
        <authorList>
            <person name="Bertioli D.J."/>
            <person name="Cannon S.B."/>
            <person name="Froenicke L."/>
            <person name="Huang G."/>
            <person name="Farmer A.D."/>
            <person name="Cannon E.K."/>
            <person name="Liu X."/>
            <person name="Gao D."/>
            <person name="Clevenger J."/>
            <person name="Dash S."/>
            <person name="Ren L."/>
            <person name="Moretzsohn M.C."/>
            <person name="Shirasawa K."/>
            <person name="Huang W."/>
            <person name="Vidigal B."/>
            <person name="Abernathy B."/>
            <person name="Chu Y."/>
            <person name="Niederhuth C.E."/>
            <person name="Umale P."/>
            <person name="Araujo A.C."/>
            <person name="Kozik A."/>
            <person name="Kim K.D."/>
            <person name="Burow M.D."/>
            <person name="Varshney R.K."/>
            <person name="Wang X."/>
            <person name="Zhang X."/>
            <person name="Barkley N."/>
            <person name="Guimaraes P.M."/>
            <person name="Isobe S."/>
            <person name="Guo B."/>
            <person name="Liao B."/>
            <person name="Stalker H.T."/>
            <person name="Schmitz R.J."/>
            <person name="Scheffler B.E."/>
            <person name="Leal-Bertioli S.C."/>
            <person name="Xun X."/>
            <person name="Jackson S.A."/>
            <person name="Michelmore R."/>
            <person name="Ozias-Akins P."/>
        </authorList>
    </citation>
    <scope>NUCLEOTIDE SEQUENCE [LARGE SCALE GENOMIC DNA]</scope>
    <source>
        <strain evidence="8">cv. V14167</strain>
    </source>
</reference>
<keyword evidence="6" id="KW-1133">Transmembrane helix</keyword>
<dbReference type="AlphaFoldDB" id="A0A6P5MXV9"/>
<dbReference type="SUPFAM" id="SSF49503">
    <property type="entry name" value="Cupredoxins"/>
    <property type="match status" value="1"/>
</dbReference>
<dbReference type="Gene3D" id="2.60.40.420">
    <property type="entry name" value="Cupredoxins - blue copper proteins"/>
    <property type="match status" value="1"/>
</dbReference>
<organism evidence="8 9">
    <name type="scientific">Arachis duranensis</name>
    <name type="common">Wild peanut</name>
    <dbReference type="NCBI Taxonomy" id="130453"/>
    <lineage>
        <taxon>Eukaryota</taxon>
        <taxon>Viridiplantae</taxon>
        <taxon>Streptophyta</taxon>
        <taxon>Embryophyta</taxon>
        <taxon>Tracheophyta</taxon>
        <taxon>Spermatophyta</taxon>
        <taxon>Magnoliopsida</taxon>
        <taxon>eudicotyledons</taxon>
        <taxon>Gunneridae</taxon>
        <taxon>Pentapetalae</taxon>
        <taxon>rosids</taxon>
        <taxon>fabids</taxon>
        <taxon>Fabales</taxon>
        <taxon>Fabaceae</taxon>
        <taxon>Papilionoideae</taxon>
        <taxon>50 kb inversion clade</taxon>
        <taxon>dalbergioids sensu lato</taxon>
        <taxon>Dalbergieae</taxon>
        <taxon>Pterocarpus clade</taxon>
        <taxon>Arachis</taxon>
    </lineage>
</organism>
<feature type="transmembrane region" description="Helical" evidence="6">
    <location>
        <begin position="20"/>
        <end position="37"/>
    </location>
</feature>
<evidence type="ECO:0000313" key="9">
    <source>
        <dbReference type="RefSeq" id="XP_020989410.1"/>
    </source>
</evidence>
<keyword evidence="2" id="KW-1015">Disulfide bond</keyword>
<dbReference type="RefSeq" id="XP_020989410.1">
    <property type="nucleotide sequence ID" value="XM_021133751.2"/>
</dbReference>
<feature type="transmembrane region" description="Helical" evidence="6">
    <location>
        <begin position="167"/>
        <end position="187"/>
    </location>
</feature>
<evidence type="ECO:0000256" key="2">
    <source>
        <dbReference type="ARBA" id="ARBA00023157"/>
    </source>
</evidence>
<evidence type="ECO:0000313" key="8">
    <source>
        <dbReference type="Proteomes" id="UP000515211"/>
    </source>
</evidence>
<evidence type="ECO:0000256" key="5">
    <source>
        <dbReference type="ARBA" id="ARBA00037626"/>
    </source>
</evidence>
<dbReference type="InterPro" id="IPR039391">
    <property type="entry name" value="Phytocyanin-like"/>
</dbReference>
<gene>
    <name evidence="9" type="primary">LOC107471171</name>
</gene>
<keyword evidence="8" id="KW-1185">Reference proteome</keyword>
<evidence type="ECO:0000256" key="4">
    <source>
        <dbReference type="ARBA" id="ARBA00035011"/>
    </source>
</evidence>
<dbReference type="GeneID" id="107471171"/>
<protein>
    <submittedName>
        <fullName evidence="9">Lamin-like protein isoform X1</fullName>
    </submittedName>
</protein>
<evidence type="ECO:0000259" key="7">
    <source>
        <dbReference type="PROSITE" id="PS51485"/>
    </source>
</evidence>
<dbReference type="PROSITE" id="PS51485">
    <property type="entry name" value="PHYTOCYANIN"/>
    <property type="match status" value="1"/>
</dbReference>
<comment type="function">
    <text evidence="5">May act as a carbohydrate transporter.</text>
</comment>
<evidence type="ECO:0000256" key="3">
    <source>
        <dbReference type="ARBA" id="ARBA00023180"/>
    </source>
</evidence>
<dbReference type="InterPro" id="IPR008972">
    <property type="entry name" value="Cupredoxin"/>
</dbReference>
<keyword evidence="3" id="KW-0325">Glycoprotein</keyword>
<proteinExistence type="inferred from homology"/>
<dbReference type="InterPro" id="IPR003245">
    <property type="entry name" value="Phytocyanin_dom"/>
</dbReference>
<comment type="similarity">
    <text evidence="4">Belongs to the early nodulin-like (ENODL) family.</text>
</comment>
<dbReference type="Proteomes" id="UP000515211">
    <property type="component" value="Chromosome 10"/>
</dbReference>
<dbReference type="GO" id="GO:0005886">
    <property type="term" value="C:plasma membrane"/>
    <property type="evidence" value="ECO:0007669"/>
    <property type="project" value="TreeGrafter"/>
</dbReference>